<dbReference type="Proteomes" id="UP000037749">
    <property type="component" value="Unassembled WGS sequence"/>
</dbReference>
<dbReference type="EMBL" id="JXCZ01000017">
    <property type="protein sequence ID" value="KOY79297.1"/>
    <property type="molecule type" value="Genomic_DNA"/>
</dbReference>
<dbReference type="CDD" id="cd02022">
    <property type="entry name" value="DPCK"/>
    <property type="match status" value="1"/>
</dbReference>
<dbReference type="FunFam" id="3.40.50.300:FF:000991">
    <property type="entry name" value="Dephospho-CoA kinase"/>
    <property type="match status" value="1"/>
</dbReference>
<dbReference type="PANTHER" id="PTHR10695:SF46">
    <property type="entry name" value="BIFUNCTIONAL COENZYME A SYNTHASE-RELATED"/>
    <property type="match status" value="1"/>
</dbReference>
<dbReference type="PROSITE" id="PS51219">
    <property type="entry name" value="DPCK"/>
    <property type="match status" value="1"/>
</dbReference>
<gene>
    <name evidence="8 10" type="primary">coaE</name>
    <name evidence="10" type="ORF">RZ72_11000</name>
</gene>
<evidence type="ECO:0000256" key="1">
    <source>
        <dbReference type="ARBA" id="ARBA00009018"/>
    </source>
</evidence>
<dbReference type="GO" id="GO:0015937">
    <property type="term" value="P:coenzyme A biosynthetic process"/>
    <property type="evidence" value="ECO:0007669"/>
    <property type="project" value="UniProtKB-UniRule"/>
</dbReference>
<comment type="caution">
    <text evidence="10">The sequence shown here is derived from an EMBL/GenBank/DDBJ whole genome shotgun (WGS) entry which is preliminary data.</text>
</comment>
<comment type="similarity">
    <text evidence="1 8">Belongs to the CoaE family.</text>
</comment>
<dbReference type="AlphaFoldDB" id="A0A0M9DF36"/>
<reference evidence="10 11" key="1">
    <citation type="journal article" date="2015" name="Genome Biol. Evol.">
        <title>Functionally Structured Genomes in Lactobacillus kunkeei Colonizing the Honey Crop and Food Products of Honeybees and Stingless Bees.</title>
        <authorList>
            <person name="Tamarit D."/>
            <person name="Ellegaard K.M."/>
            <person name="Wikander J."/>
            <person name="Olofsson T."/>
            <person name="Vasquez A."/>
            <person name="Andersson S.G."/>
        </authorList>
    </citation>
    <scope>NUCLEOTIDE SEQUENCE [LARGE SCALE GENOMIC DNA]</scope>
    <source>
        <strain evidence="10 11">LAla</strain>
    </source>
</reference>
<evidence type="ECO:0000256" key="3">
    <source>
        <dbReference type="ARBA" id="ARBA00022679"/>
    </source>
</evidence>
<name>A0A0M9DF36_9LACO</name>
<keyword evidence="7 8" id="KW-0173">Coenzyme A biosynthesis</keyword>
<evidence type="ECO:0000256" key="7">
    <source>
        <dbReference type="ARBA" id="ARBA00022993"/>
    </source>
</evidence>
<dbReference type="GO" id="GO:0005524">
    <property type="term" value="F:ATP binding"/>
    <property type="evidence" value="ECO:0007669"/>
    <property type="project" value="UniProtKB-UniRule"/>
</dbReference>
<evidence type="ECO:0000256" key="6">
    <source>
        <dbReference type="ARBA" id="ARBA00022840"/>
    </source>
</evidence>
<organism evidence="10 11">
    <name type="scientific">Apilactobacillus kunkeei</name>
    <dbReference type="NCBI Taxonomy" id="148814"/>
    <lineage>
        <taxon>Bacteria</taxon>
        <taxon>Bacillati</taxon>
        <taxon>Bacillota</taxon>
        <taxon>Bacilli</taxon>
        <taxon>Lactobacillales</taxon>
        <taxon>Lactobacillaceae</taxon>
        <taxon>Apilactobacillus</taxon>
    </lineage>
</organism>
<dbReference type="GO" id="GO:0005737">
    <property type="term" value="C:cytoplasm"/>
    <property type="evidence" value="ECO:0007669"/>
    <property type="project" value="UniProtKB-SubCell"/>
</dbReference>
<evidence type="ECO:0000256" key="4">
    <source>
        <dbReference type="ARBA" id="ARBA00022741"/>
    </source>
</evidence>
<dbReference type="PANTHER" id="PTHR10695">
    <property type="entry name" value="DEPHOSPHO-COA KINASE-RELATED"/>
    <property type="match status" value="1"/>
</dbReference>
<feature type="binding site" evidence="8">
    <location>
        <begin position="12"/>
        <end position="17"/>
    </location>
    <ligand>
        <name>ATP</name>
        <dbReference type="ChEBI" id="CHEBI:30616"/>
    </ligand>
</feature>
<keyword evidence="3 8" id="KW-0808">Transferase</keyword>
<keyword evidence="4 8" id="KW-0547">Nucleotide-binding</keyword>
<dbReference type="InterPro" id="IPR001977">
    <property type="entry name" value="Depp_CoAkinase"/>
</dbReference>
<evidence type="ECO:0000256" key="9">
    <source>
        <dbReference type="NCBIfam" id="TIGR00152"/>
    </source>
</evidence>
<protein>
    <recommendedName>
        <fullName evidence="8 9">Dephospho-CoA kinase</fullName>
        <ecNumber evidence="8 9">2.7.1.24</ecNumber>
    </recommendedName>
    <alternativeName>
        <fullName evidence="8">Dephosphocoenzyme A kinase</fullName>
    </alternativeName>
</protein>
<keyword evidence="2 8" id="KW-0963">Cytoplasm</keyword>
<evidence type="ECO:0000256" key="8">
    <source>
        <dbReference type="HAMAP-Rule" id="MF_00376"/>
    </source>
</evidence>
<proteinExistence type="inferred from homology"/>
<keyword evidence="5 8" id="KW-0418">Kinase</keyword>
<dbReference type="Pfam" id="PF01121">
    <property type="entry name" value="CoaE"/>
    <property type="match status" value="1"/>
</dbReference>
<dbReference type="NCBIfam" id="TIGR00152">
    <property type="entry name" value="dephospho-CoA kinase"/>
    <property type="match status" value="1"/>
</dbReference>
<dbReference type="Gene3D" id="3.40.50.300">
    <property type="entry name" value="P-loop containing nucleotide triphosphate hydrolases"/>
    <property type="match status" value="1"/>
</dbReference>
<sequence>MTRVIGLTGGIATGKSTVSEYLASVGYEIIDADKITHQVQSKGSKGLEAIAAFFGKDIIKEDGELNRQKLGSIVFNNKSKLIELTRIIDPFIRNEVIRRIDETKNDVIILDAPTLFENGYHFMCDDIISVVCDFDEQEKRLMERNSLSKEDADSRIKSQWPLKIKAELSTYVIDSNGSIMQTRNQVVKLFNNID</sequence>
<dbReference type="GO" id="GO:0004140">
    <property type="term" value="F:dephospho-CoA kinase activity"/>
    <property type="evidence" value="ECO:0007669"/>
    <property type="project" value="UniProtKB-UniRule"/>
</dbReference>
<comment type="catalytic activity">
    <reaction evidence="8">
        <text>3'-dephospho-CoA + ATP = ADP + CoA + H(+)</text>
        <dbReference type="Rhea" id="RHEA:18245"/>
        <dbReference type="ChEBI" id="CHEBI:15378"/>
        <dbReference type="ChEBI" id="CHEBI:30616"/>
        <dbReference type="ChEBI" id="CHEBI:57287"/>
        <dbReference type="ChEBI" id="CHEBI:57328"/>
        <dbReference type="ChEBI" id="CHEBI:456216"/>
        <dbReference type="EC" id="2.7.1.24"/>
    </reaction>
</comment>
<dbReference type="EC" id="2.7.1.24" evidence="8 9"/>
<keyword evidence="6 8" id="KW-0067">ATP-binding</keyword>
<comment type="function">
    <text evidence="8">Catalyzes the phosphorylation of the 3'-hydroxyl group of dephosphocoenzyme A to form coenzyme A.</text>
</comment>
<dbReference type="PATRIC" id="fig|148814.9.peg.617"/>
<dbReference type="InterPro" id="IPR027417">
    <property type="entry name" value="P-loop_NTPase"/>
</dbReference>
<comment type="pathway">
    <text evidence="8">Cofactor biosynthesis; coenzyme A biosynthesis; CoA from (R)-pantothenate: step 5/5.</text>
</comment>
<dbReference type="RefSeq" id="WP_053796526.1">
    <property type="nucleotide sequence ID" value="NZ_JXCZ01000017.1"/>
</dbReference>
<comment type="subcellular location">
    <subcellularLocation>
        <location evidence="8">Cytoplasm</location>
    </subcellularLocation>
</comment>
<dbReference type="UniPathway" id="UPA00241">
    <property type="reaction ID" value="UER00356"/>
</dbReference>
<evidence type="ECO:0000313" key="10">
    <source>
        <dbReference type="EMBL" id="KOY79297.1"/>
    </source>
</evidence>
<dbReference type="HAMAP" id="MF_00376">
    <property type="entry name" value="Dephospho_CoA_kinase"/>
    <property type="match status" value="1"/>
</dbReference>
<evidence type="ECO:0000256" key="5">
    <source>
        <dbReference type="ARBA" id="ARBA00022777"/>
    </source>
</evidence>
<dbReference type="SUPFAM" id="SSF52540">
    <property type="entry name" value="P-loop containing nucleoside triphosphate hydrolases"/>
    <property type="match status" value="1"/>
</dbReference>
<accession>A0A0M9DF36</accession>
<evidence type="ECO:0000256" key="2">
    <source>
        <dbReference type="ARBA" id="ARBA00022490"/>
    </source>
</evidence>
<evidence type="ECO:0000313" key="11">
    <source>
        <dbReference type="Proteomes" id="UP000037749"/>
    </source>
</evidence>